<dbReference type="NCBIfam" id="TIGR00152">
    <property type="entry name" value="dephospho-CoA kinase"/>
    <property type="match status" value="1"/>
</dbReference>
<comment type="function">
    <text evidence="3">Catalyzes the phosphorylation of the 3'-hydroxyl group of dephosphocoenzyme A to form coenzyme A.</text>
</comment>
<dbReference type="PANTHER" id="PTHR10695">
    <property type="entry name" value="DEPHOSPHO-COA KINASE-RELATED"/>
    <property type="match status" value="1"/>
</dbReference>
<protein>
    <recommendedName>
        <fullName evidence="3 4">Dephospho-CoA kinase</fullName>
        <ecNumber evidence="3 4">2.7.1.24</ecNumber>
    </recommendedName>
    <alternativeName>
        <fullName evidence="3">Dephosphocoenzyme A kinase</fullName>
    </alternativeName>
</protein>
<comment type="similarity">
    <text evidence="3">Belongs to the CoaE family.</text>
</comment>
<reference evidence="5" key="2">
    <citation type="submission" date="2021-04" db="EMBL/GenBank/DDBJ databases">
        <authorList>
            <person name="Gilroy R."/>
        </authorList>
    </citation>
    <scope>NUCLEOTIDE SEQUENCE</scope>
    <source>
        <strain evidence="5">CHK178-16964</strain>
    </source>
</reference>
<keyword evidence="3" id="KW-0963">Cytoplasm</keyword>
<evidence type="ECO:0000256" key="4">
    <source>
        <dbReference type="NCBIfam" id="TIGR00152"/>
    </source>
</evidence>
<comment type="caution">
    <text evidence="5">The sequence shown here is derived from an EMBL/GenBank/DDBJ whole genome shotgun (WGS) entry which is preliminary data.</text>
</comment>
<sequence length="201" mass="22958">MERETIKKDKTVIGITGGVGSGKSRILEILKNDYGADIILADDTAKELMEPGKPGLAKVVEDLGDSFIRGDGSVDRAALAELIFRDHKARKTVNDIIHPMAWATIEEKIQRSSSLLVIMETAIVEEKMHDICQEIWYVYTSRENRIQRLMENRGYTRQKCEAIMDSQWSDSQFRSVCQRQIDNNGSIEETRNQIREIIKEL</sequence>
<dbReference type="InterPro" id="IPR027417">
    <property type="entry name" value="P-loop_NTPase"/>
</dbReference>
<dbReference type="PANTHER" id="PTHR10695:SF46">
    <property type="entry name" value="BIFUNCTIONAL COENZYME A SYNTHASE-RELATED"/>
    <property type="match status" value="1"/>
</dbReference>
<evidence type="ECO:0000256" key="2">
    <source>
        <dbReference type="ARBA" id="ARBA00022840"/>
    </source>
</evidence>
<dbReference type="PROSITE" id="PS51219">
    <property type="entry name" value="DPCK"/>
    <property type="match status" value="1"/>
</dbReference>
<dbReference type="Pfam" id="PF01121">
    <property type="entry name" value="CoaE"/>
    <property type="match status" value="1"/>
</dbReference>
<evidence type="ECO:0000256" key="1">
    <source>
        <dbReference type="ARBA" id="ARBA00022741"/>
    </source>
</evidence>
<dbReference type="CDD" id="cd02022">
    <property type="entry name" value="DPCK"/>
    <property type="match status" value="1"/>
</dbReference>
<dbReference type="InterPro" id="IPR001977">
    <property type="entry name" value="Depp_CoAkinase"/>
</dbReference>
<gene>
    <name evidence="3 5" type="primary">coaE</name>
    <name evidence="5" type="ORF">IAA07_08560</name>
</gene>
<name>A0A9D2HJF0_9FIRM</name>
<dbReference type="HAMAP" id="MF_00376">
    <property type="entry name" value="Dephospho_CoA_kinase"/>
    <property type="match status" value="1"/>
</dbReference>
<dbReference type="AlphaFoldDB" id="A0A9D2HJF0"/>
<comment type="catalytic activity">
    <reaction evidence="3">
        <text>3'-dephospho-CoA + ATP = ADP + CoA + H(+)</text>
        <dbReference type="Rhea" id="RHEA:18245"/>
        <dbReference type="ChEBI" id="CHEBI:15378"/>
        <dbReference type="ChEBI" id="CHEBI:30616"/>
        <dbReference type="ChEBI" id="CHEBI:57287"/>
        <dbReference type="ChEBI" id="CHEBI:57328"/>
        <dbReference type="ChEBI" id="CHEBI:456216"/>
        <dbReference type="EC" id="2.7.1.24"/>
    </reaction>
</comment>
<keyword evidence="3 5" id="KW-0418">Kinase</keyword>
<dbReference type="GO" id="GO:0005737">
    <property type="term" value="C:cytoplasm"/>
    <property type="evidence" value="ECO:0007669"/>
    <property type="project" value="UniProtKB-SubCell"/>
</dbReference>
<dbReference type="Proteomes" id="UP000823900">
    <property type="component" value="Unassembled WGS sequence"/>
</dbReference>
<feature type="binding site" evidence="3">
    <location>
        <begin position="20"/>
        <end position="25"/>
    </location>
    <ligand>
        <name>ATP</name>
        <dbReference type="ChEBI" id="CHEBI:30616"/>
    </ligand>
</feature>
<keyword evidence="3 5" id="KW-0808">Transferase</keyword>
<comment type="subcellular location">
    <subcellularLocation>
        <location evidence="3">Cytoplasm</location>
    </subcellularLocation>
</comment>
<dbReference type="GO" id="GO:0005524">
    <property type="term" value="F:ATP binding"/>
    <property type="evidence" value="ECO:0007669"/>
    <property type="project" value="UniProtKB-UniRule"/>
</dbReference>
<accession>A0A9D2HJF0</accession>
<dbReference type="Gene3D" id="3.40.50.300">
    <property type="entry name" value="P-loop containing nucleotide triphosphate hydrolases"/>
    <property type="match status" value="1"/>
</dbReference>
<evidence type="ECO:0000313" key="5">
    <source>
        <dbReference type="EMBL" id="HJA71609.1"/>
    </source>
</evidence>
<organism evidence="5 6">
    <name type="scientific">Candidatus Lachnoclostridium stercoravium</name>
    <dbReference type="NCBI Taxonomy" id="2838633"/>
    <lineage>
        <taxon>Bacteria</taxon>
        <taxon>Bacillati</taxon>
        <taxon>Bacillota</taxon>
        <taxon>Clostridia</taxon>
        <taxon>Lachnospirales</taxon>
        <taxon>Lachnospiraceae</taxon>
    </lineage>
</organism>
<dbReference type="GO" id="GO:0004140">
    <property type="term" value="F:dephospho-CoA kinase activity"/>
    <property type="evidence" value="ECO:0007669"/>
    <property type="project" value="UniProtKB-UniRule"/>
</dbReference>
<reference evidence="5" key="1">
    <citation type="journal article" date="2021" name="PeerJ">
        <title>Extensive microbial diversity within the chicken gut microbiome revealed by metagenomics and culture.</title>
        <authorList>
            <person name="Gilroy R."/>
            <person name="Ravi A."/>
            <person name="Getino M."/>
            <person name="Pursley I."/>
            <person name="Horton D.L."/>
            <person name="Alikhan N.F."/>
            <person name="Baker D."/>
            <person name="Gharbi K."/>
            <person name="Hall N."/>
            <person name="Watson M."/>
            <person name="Adriaenssens E.M."/>
            <person name="Foster-Nyarko E."/>
            <person name="Jarju S."/>
            <person name="Secka A."/>
            <person name="Antonio M."/>
            <person name="Oren A."/>
            <person name="Chaudhuri R.R."/>
            <person name="La Ragione R."/>
            <person name="Hildebrand F."/>
            <person name="Pallen M.J."/>
        </authorList>
    </citation>
    <scope>NUCLEOTIDE SEQUENCE</scope>
    <source>
        <strain evidence="5">CHK178-16964</strain>
    </source>
</reference>
<keyword evidence="3" id="KW-0173">Coenzyme A biosynthesis</keyword>
<dbReference type="EC" id="2.7.1.24" evidence="3 4"/>
<keyword evidence="1 3" id="KW-0547">Nucleotide-binding</keyword>
<dbReference type="EMBL" id="DWZA01000074">
    <property type="protein sequence ID" value="HJA71609.1"/>
    <property type="molecule type" value="Genomic_DNA"/>
</dbReference>
<comment type="pathway">
    <text evidence="3">Cofactor biosynthesis; coenzyme A biosynthesis; CoA from (R)-pantothenate: step 5/5.</text>
</comment>
<proteinExistence type="inferred from homology"/>
<dbReference type="SUPFAM" id="SSF52540">
    <property type="entry name" value="P-loop containing nucleoside triphosphate hydrolases"/>
    <property type="match status" value="1"/>
</dbReference>
<evidence type="ECO:0000313" key="6">
    <source>
        <dbReference type="Proteomes" id="UP000823900"/>
    </source>
</evidence>
<evidence type="ECO:0000256" key="3">
    <source>
        <dbReference type="HAMAP-Rule" id="MF_00376"/>
    </source>
</evidence>
<keyword evidence="2 3" id="KW-0067">ATP-binding</keyword>
<dbReference type="GO" id="GO:0015937">
    <property type="term" value="P:coenzyme A biosynthetic process"/>
    <property type="evidence" value="ECO:0007669"/>
    <property type="project" value="UniProtKB-UniRule"/>
</dbReference>